<keyword evidence="5 7" id="KW-1133">Transmembrane helix</keyword>
<organism evidence="8 9">
    <name type="scientific">Clostridium butyricum</name>
    <dbReference type="NCBI Taxonomy" id="1492"/>
    <lineage>
        <taxon>Bacteria</taxon>
        <taxon>Bacillati</taxon>
        <taxon>Bacillota</taxon>
        <taxon>Clostridia</taxon>
        <taxon>Eubacteriales</taxon>
        <taxon>Clostridiaceae</taxon>
        <taxon>Clostridium</taxon>
    </lineage>
</organism>
<evidence type="ECO:0000256" key="2">
    <source>
        <dbReference type="ARBA" id="ARBA00008821"/>
    </source>
</evidence>
<dbReference type="GO" id="GO:0042907">
    <property type="term" value="F:xanthine transmembrane transporter activity"/>
    <property type="evidence" value="ECO:0007669"/>
    <property type="project" value="TreeGrafter"/>
</dbReference>
<dbReference type="GO" id="GO:0005886">
    <property type="term" value="C:plasma membrane"/>
    <property type="evidence" value="ECO:0007669"/>
    <property type="project" value="UniProtKB-ARBA"/>
</dbReference>
<evidence type="ECO:0000256" key="6">
    <source>
        <dbReference type="ARBA" id="ARBA00023136"/>
    </source>
</evidence>
<comment type="subcellular location">
    <subcellularLocation>
        <location evidence="1">Membrane</location>
        <topology evidence="1">Multi-pass membrane protein</topology>
    </subcellularLocation>
</comment>
<feature type="transmembrane region" description="Helical" evidence="7">
    <location>
        <begin position="233"/>
        <end position="252"/>
    </location>
</feature>
<feature type="transmembrane region" description="Helical" evidence="7">
    <location>
        <begin position="75"/>
        <end position="92"/>
    </location>
</feature>
<comment type="similarity">
    <text evidence="2">Belongs to the nucleobase:cation symporter-2 (NCS2) (TC 2.A.40) family.</text>
</comment>
<comment type="caution">
    <text evidence="8">The sequence shown here is derived from an EMBL/GenBank/DDBJ whole genome shotgun (WGS) entry which is preliminary data.</text>
</comment>
<feature type="transmembrane region" description="Helical" evidence="7">
    <location>
        <begin position="344"/>
        <end position="366"/>
    </location>
</feature>
<dbReference type="PROSITE" id="PS01116">
    <property type="entry name" value="XANTH_URACIL_PERMASE"/>
    <property type="match status" value="1"/>
</dbReference>
<feature type="transmembrane region" description="Helical" evidence="7">
    <location>
        <begin position="195"/>
        <end position="213"/>
    </location>
</feature>
<dbReference type="AlphaFoldDB" id="A0A6L9EQZ7"/>
<dbReference type="NCBIfam" id="TIGR00801">
    <property type="entry name" value="ncs2"/>
    <property type="match status" value="1"/>
</dbReference>
<feature type="transmembrane region" description="Helical" evidence="7">
    <location>
        <begin position="168"/>
        <end position="188"/>
    </location>
</feature>
<feature type="transmembrane region" description="Helical" evidence="7">
    <location>
        <begin position="378"/>
        <end position="398"/>
    </location>
</feature>
<feature type="transmembrane region" description="Helical" evidence="7">
    <location>
        <begin position="104"/>
        <end position="126"/>
    </location>
</feature>
<feature type="transmembrane region" description="Helical" evidence="7">
    <location>
        <begin position="52"/>
        <end position="68"/>
    </location>
</feature>
<name>A0A6L9EQZ7_CLOBU</name>
<keyword evidence="4 7" id="KW-0812">Transmembrane</keyword>
<dbReference type="Pfam" id="PF00860">
    <property type="entry name" value="Xan_ur_permease"/>
    <property type="match status" value="1"/>
</dbReference>
<dbReference type="NCBIfam" id="NF037981">
    <property type="entry name" value="NCS2_1"/>
    <property type="match status" value="1"/>
</dbReference>
<dbReference type="EMBL" id="WOFV02000041">
    <property type="protein sequence ID" value="NAS18714.1"/>
    <property type="molecule type" value="Genomic_DNA"/>
</dbReference>
<evidence type="ECO:0000256" key="1">
    <source>
        <dbReference type="ARBA" id="ARBA00004141"/>
    </source>
</evidence>
<keyword evidence="3" id="KW-0813">Transport</keyword>
<dbReference type="NCBIfam" id="NF007995">
    <property type="entry name" value="PRK10720.1"/>
    <property type="match status" value="1"/>
</dbReference>
<dbReference type="Proteomes" id="UP000474042">
    <property type="component" value="Unassembled WGS sequence"/>
</dbReference>
<evidence type="ECO:0000256" key="7">
    <source>
        <dbReference type="SAM" id="Phobius"/>
    </source>
</evidence>
<protein>
    <submittedName>
        <fullName evidence="8">Uracil permease</fullName>
    </submittedName>
</protein>
<proteinExistence type="inferred from homology"/>
<dbReference type="InterPro" id="IPR006042">
    <property type="entry name" value="Xan_ur_permease"/>
</dbReference>
<dbReference type="PANTHER" id="PTHR42810">
    <property type="entry name" value="PURINE PERMEASE C1399.01C-RELATED"/>
    <property type="match status" value="1"/>
</dbReference>
<sequence length="431" mass="45811">MMYDKISKSGKDSIDVNEKIPLVKAIPLSIQHLFAMFGASVLVPLIFKIDPTTVLFFNGIGTLLYAFITKRKIPAYLGSSFAFISPVLLLYSQGYDFQTIQGGFVITGIVFSLIAVIVGYTGIGWINKLFPPAAMGSIITIIGLELASSAADMAGFQVGGSNSPTMNITWVIVSMVTLVTVILCNVLLRGFLKVIPLLIGVIVGYITSCFMGLVDFSTVSNASFFVLPNIKVAHFNINAILTILPATFVVVAEHVGHLKVTSSIVGKDFMKDPGLHKSLLGDGLSTIISGMFGSVPTTTYGENIGVMALTKVYSVYVICGAGLISVILGFSGKMSALITTIPTPVIGGVSFLLFGTIAVSGLRTFIEEKVDFAKSRNLILASVIFIVGLSGIKLTIGAFEIKGMGLATLVAIVLSISFIIFDKLGIMNEKE</sequence>
<dbReference type="PANTHER" id="PTHR42810:SF2">
    <property type="entry name" value="PURINE PERMEASE C1399.01C-RELATED"/>
    <property type="match status" value="1"/>
</dbReference>
<gene>
    <name evidence="8" type="primary">uraA</name>
    <name evidence="8" type="ORF">GND98_012755</name>
</gene>
<feature type="transmembrane region" description="Helical" evidence="7">
    <location>
        <begin position="313"/>
        <end position="332"/>
    </location>
</feature>
<evidence type="ECO:0000256" key="4">
    <source>
        <dbReference type="ARBA" id="ARBA00022692"/>
    </source>
</evidence>
<feature type="transmembrane region" description="Helical" evidence="7">
    <location>
        <begin position="21"/>
        <end position="46"/>
    </location>
</feature>
<reference evidence="8 9" key="1">
    <citation type="submission" date="2020-01" db="EMBL/GenBank/DDBJ databases">
        <title>Genome sequence of a 1,3-propanediol producer, Clostridium butyricum S3.</title>
        <authorList>
            <person name="Zhou J."/>
        </authorList>
    </citation>
    <scope>NUCLEOTIDE SEQUENCE [LARGE SCALE GENOMIC DNA]</scope>
    <source>
        <strain evidence="8 9">S3</strain>
    </source>
</reference>
<feature type="transmembrane region" description="Helical" evidence="7">
    <location>
        <begin position="404"/>
        <end position="421"/>
    </location>
</feature>
<accession>A0A6L9EQZ7</accession>
<feature type="transmembrane region" description="Helical" evidence="7">
    <location>
        <begin position="133"/>
        <end position="156"/>
    </location>
</feature>
<evidence type="ECO:0000256" key="5">
    <source>
        <dbReference type="ARBA" id="ARBA00022989"/>
    </source>
</evidence>
<dbReference type="InterPro" id="IPR006043">
    <property type="entry name" value="NCS2"/>
</dbReference>
<keyword evidence="6 7" id="KW-0472">Membrane</keyword>
<evidence type="ECO:0000313" key="9">
    <source>
        <dbReference type="Proteomes" id="UP000474042"/>
    </source>
</evidence>
<evidence type="ECO:0000313" key="8">
    <source>
        <dbReference type="EMBL" id="NAS18714.1"/>
    </source>
</evidence>
<evidence type="ECO:0000256" key="3">
    <source>
        <dbReference type="ARBA" id="ARBA00022448"/>
    </source>
</evidence>